<feature type="non-terminal residue" evidence="1">
    <location>
        <position position="1"/>
    </location>
</feature>
<dbReference type="EMBL" id="BKCJ011098326">
    <property type="protein sequence ID" value="GFC85137.1"/>
    <property type="molecule type" value="Genomic_DNA"/>
</dbReference>
<organism evidence="1">
    <name type="scientific">Tanacetum cinerariifolium</name>
    <name type="common">Dalmatian daisy</name>
    <name type="synonym">Chrysanthemum cinerariifolium</name>
    <dbReference type="NCBI Taxonomy" id="118510"/>
    <lineage>
        <taxon>Eukaryota</taxon>
        <taxon>Viridiplantae</taxon>
        <taxon>Streptophyta</taxon>
        <taxon>Embryophyta</taxon>
        <taxon>Tracheophyta</taxon>
        <taxon>Spermatophyta</taxon>
        <taxon>Magnoliopsida</taxon>
        <taxon>eudicotyledons</taxon>
        <taxon>Gunneridae</taxon>
        <taxon>Pentapetalae</taxon>
        <taxon>asterids</taxon>
        <taxon>campanulids</taxon>
        <taxon>Asterales</taxon>
        <taxon>Asteraceae</taxon>
        <taxon>Asteroideae</taxon>
        <taxon>Anthemideae</taxon>
        <taxon>Anthemidinae</taxon>
        <taxon>Tanacetum</taxon>
    </lineage>
</organism>
<dbReference type="AlphaFoldDB" id="A0A699RJD3"/>
<gene>
    <name evidence="1" type="ORF">Tci_857107</name>
</gene>
<proteinExistence type="predicted"/>
<accession>A0A699RJD3</accession>
<reference evidence="1" key="1">
    <citation type="journal article" date="2019" name="Sci. Rep.">
        <title>Draft genome of Tanacetum cinerariifolium, the natural source of mosquito coil.</title>
        <authorList>
            <person name="Yamashiro T."/>
            <person name="Shiraishi A."/>
            <person name="Satake H."/>
            <person name="Nakayama K."/>
        </authorList>
    </citation>
    <scope>NUCLEOTIDE SEQUENCE</scope>
</reference>
<comment type="caution">
    <text evidence="1">The sequence shown here is derived from an EMBL/GenBank/DDBJ whole genome shotgun (WGS) entry which is preliminary data.</text>
</comment>
<sequence length="78" mass="8445">FLQRLQASDARADVLDVLVDQRIHVLALILRAVAQGQQAADFIEGHVQAAAITNERQALDVFLCVQPIIALAAGRLSQ</sequence>
<protein>
    <submittedName>
        <fullName evidence="1">Uncharacterized protein</fullName>
    </submittedName>
</protein>
<name>A0A699RJD3_TANCI</name>
<evidence type="ECO:0000313" key="1">
    <source>
        <dbReference type="EMBL" id="GFC85137.1"/>
    </source>
</evidence>